<organism evidence="1 2">
    <name type="scientific">Claviceps africana</name>
    <dbReference type="NCBI Taxonomy" id="83212"/>
    <lineage>
        <taxon>Eukaryota</taxon>
        <taxon>Fungi</taxon>
        <taxon>Dikarya</taxon>
        <taxon>Ascomycota</taxon>
        <taxon>Pezizomycotina</taxon>
        <taxon>Sordariomycetes</taxon>
        <taxon>Hypocreomycetidae</taxon>
        <taxon>Hypocreales</taxon>
        <taxon>Clavicipitaceae</taxon>
        <taxon>Claviceps</taxon>
    </lineage>
</organism>
<dbReference type="EMBL" id="SRPY01001070">
    <property type="protein sequence ID" value="KAG5914755.1"/>
    <property type="molecule type" value="Genomic_DNA"/>
</dbReference>
<name>A0A8K0NFN4_9HYPO</name>
<accession>A0A8K0NFN4</accession>
<proteinExistence type="predicted"/>
<gene>
    <name evidence="1" type="ORF">E4U42_000340</name>
</gene>
<evidence type="ECO:0000313" key="2">
    <source>
        <dbReference type="Proteomes" id="UP000811619"/>
    </source>
</evidence>
<keyword evidence="2" id="KW-1185">Reference proteome</keyword>
<protein>
    <recommendedName>
        <fullName evidence="3">CND01770-like protein</fullName>
    </recommendedName>
</protein>
<dbReference type="AlphaFoldDB" id="A0A8K0NFN4"/>
<sequence>MYVPDMQKMATAGFAIAGLHMTGDTVIKGSVLDYAVEKCLDGDGNVRCTKPFPVAKNGCYRLEWSTDGALSHTTVEVRDVGSGELVYYRDTNGEWRPEKRELVYLDFKPKVWNTGNDTVDYAVKLCEGEEEL</sequence>
<dbReference type="OrthoDB" id="2566743at2759"/>
<reference evidence="1" key="1">
    <citation type="journal article" date="2020" name="bioRxiv">
        <title>Whole genome comparisons of ergot fungi reveals the divergence and evolution of species within the genus Claviceps are the result of varying mechanisms driving genome evolution and host range expansion.</title>
        <authorList>
            <person name="Wyka S.A."/>
            <person name="Mondo S.J."/>
            <person name="Liu M."/>
            <person name="Dettman J."/>
            <person name="Nalam V."/>
            <person name="Broders K.D."/>
        </authorList>
    </citation>
    <scope>NUCLEOTIDE SEQUENCE</scope>
    <source>
        <strain evidence="1">CCC 489</strain>
    </source>
</reference>
<comment type="caution">
    <text evidence="1">The sequence shown here is derived from an EMBL/GenBank/DDBJ whole genome shotgun (WGS) entry which is preliminary data.</text>
</comment>
<evidence type="ECO:0008006" key="3">
    <source>
        <dbReference type="Google" id="ProtNLM"/>
    </source>
</evidence>
<evidence type="ECO:0000313" key="1">
    <source>
        <dbReference type="EMBL" id="KAG5914755.1"/>
    </source>
</evidence>
<dbReference type="Proteomes" id="UP000811619">
    <property type="component" value="Unassembled WGS sequence"/>
</dbReference>